<proteinExistence type="predicted"/>
<evidence type="ECO:0000313" key="1">
    <source>
        <dbReference type="EMBL" id="MFF3573009.1"/>
    </source>
</evidence>
<gene>
    <name evidence="1" type="ORF">ACFYXQ_35125</name>
</gene>
<dbReference type="PANTHER" id="PTHR39456:SF1">
    <property type="entry name" value="METAL-DEPENDENT HYDROLASE"/>
    <property type="match status" value="1"/>
</dbReference>
<keyword evidence="2" id="KW-1185">Reference proteome</keyword>
<keyword evidence="1" id="KW-0378">Hydrolase</keyword>
<protein>
    <submittedName>
        <fullName evidence="1">Metal-dependent hydrolase</fullName>
        <ecNumber evidence="1">3.-.-.-</ecNumber>
    </submittedName>
</protein>
<organism evidence="1 2">
    <name type="scientific">Nocardia jiangxiensis</name>
    <dbReference type="NCBI Taxonomy" id="282685"/>
    <lineage>
        <taxon>Bacteria</taxon>
        <taxon>Bacillati</taxon>
        <taxon>Actinomycetota</taxon>
        <taxon>Actinomycetes</taxon>
        <taxon>Mycobacteriales</taxon>
        <taxon>Nocardiaceae</taxon>
        <taxon>Nocardia</taxon>
    </lineage>
</organism>
<dbReference type="Proteomes" id="UP001601992">
    <property type="component" value="Unassembled WGS sequence"/>
</dbReference>
<dbReference type="PIRSF" id="PIRSF007580">
    <property type="entry name" value="UCP07580"/>
    <property type="match status" value="1"/>
</dbReference>
<dbReference type="EC" id="3.-.-.-" evidence="1"/>
<name>A0ABW6S9T3_9NOCA</name>
<evidence type="ECO:0000313" key="2">
    <source>
        <dbReference type="Proteomes" id="UP001601992"/>
    </source>
</evidence>
<reference evidence="1 2" key="1">
    <citation type="submission" date="2024-10" db="EMBL/GenBank/DDBJ databases">
        <title>The Natural Products Discovery Center: Release of the First 8490 Sequenced Strains for Exploring Actinobacteria Biosynthetic Diversity.</title>
        <authorList>
            <person name="Kalkreuter E."/>
            <person name="Kautsar S.A."/>
            <person name="Yang D."/>
            <person name="Bader C.D."/>
            <person name="Teijaro C.N."/>
            <person name="Fluegel L."/>
            <person name="Davis C.M."/>
            <person name="Simpson J.R."/>
            <person name="Lauterbach L."/>
            <person name="Steele A.D."/>
            <person name="Gui C."/>
            <person name="Meng S."/>
            <person name="Li G."/>
            <person name="Viehrig K."/>
            <person name="Ye F."/>
            <person name="Su P."/>
            <person name="Kiefer A.F."/>
            <person name="Nichols A."/>
            <person name="Cepeda A.J."/>
            <person name="Yan W."/>
            <person name="Fan B."/>
            <person name="Jiang Y."/>
            <person name="Adhikari A."/>
            <person name="Zheng C.-J."/>
            <person name="Schuster L."/>
            <person name="Cowan T.M."/>
            <person name="Smanski M.J."/>
            <person name="Chevrette M.G."/>
            <person name="De Carvalho L.P.S."/>
            <person name="Shen B."/>
        </authorList>
    </citation>
    <scope>NUCLEOTIDE SEQUENCE [LARGE SCALE GENOMIC DNA]</scope>
    <source>
        <strain evidence="1 2">NPDC002593</strain>
    </source>
</reference>
<dbReference type="PANTHER" id="PTHR39456">
    <property type="entry name" value="METAL-DEPENDENT HYDROLASE"/>
    <property type="match status" value="1"/>
</dbReference>
<dbReference type="Pfam" id="PF10118">
    <property type="entry name" value="Metal_hydrol"/>
    <property type="match status" value="1"/>
</dbReference>
<dbReference type="GO" id="GO:0016787">
    <property type="term" value="F:hydrolase activity"/>
    <property type="evidence" value="ECO:0007669"/>
    <property type="project" value="UniProtKB-KW"/>
</dbReference>
<comment type="caution">
    <text evidence="1">The sequence shown here is derived from an EMBL/GenBank/DDBJ whole genome shotgun (WGS) entry which is preliminary data.</text>
</comment>
<dbReference type="InterPro" id="IPR016516">
    <property type="entry name" value="UCP07580"/>
</dbReference>
<sequence>MTTSITDADKVALTARNVSWDWTGLPMHYVDANAFVTHYCNGMNMLLPEGEVFFVDVFSKALPLIVDDAVREDVIGFIGQEATHSSSHQSLLDYLQGQGLVVAPYIDQIQWFFRRLFGDRDFTGPRAQAWLLERVAIVAALEHFTSYLGNWGLNARGWDHTIEPRVLDLFRWHLAEEVEHRHVAFDLYTHLDGRYWRRVRAWLMAAPTLAILWVRGIRYLMSVDPELADAERRIRFRDVRAAWRRGLMPSPASLTAMFFAYFRPSYHPSKYGSTSQAVAYLASSPAARAAAH</sequence>
<dbReference type="RefSeq" id="WP_040822099.1">
    <property type="nucleotide sequence ID" value="NZ_JBIAQY010000016.1"/>
</dbReference>
<accession>A0ABW6S9T3</accession>
<dbReference type="EMBL" id="JBIAQY010000016">
    <property type="protein sequence ID" value="MFF3573009.1"/>
    <property type="molecule type" value="Genomic_DNA"/>
</dbReference>